<dbReference type="Pfam" id="PF13671">
    <property type="entry name" value="AAA_33"/>
    <property type="match status" value="1"/>
</dbReference>
<dbReference type="GO" id="GO:0005737">
    <property type="term" value="C:cytoplasm"/>
    <property type="evidence" value="ECO:0007669"/>
    <property type="project" value="TreeGrafter"/>
</dbReference>
<reference evidence="11 12" key="1">
    <citation type="submission" date="2020-08" db="EMBL/GenBank/DDBJ databases">
        <title>Genomic Encyclopedia of Type Strains, Phase IV (KMG-IV): sequencing the most valuable type-strain genomes for metagenomic binning, comparative biology and taxonomic classification.</title>
        <authorList>
            <person name="Goeker M."/>
        </authorList>
    </citation>
    <scope>NUCLEOTIDE SEQUENCE [LARGE SCALE GENOMIC DNA]</scope>
    <source>
        <strain evidence="11 12">DSM 25024</strain>
    </source>
</reference>
<dbReference type="GO" id="GO:0005524">
    <property type="term" value="F:ATP binding"/>
    <property type="evidence" value="ECO:0007669"/>
    <property type="project" value="UniProtKB-KW"/>
</dbReference>
<evidence type="ECO:0000256" key="4">
    <source>
        <dbReference type="ARBA" id="ARBA00022679"/>
    </source>
</evidence>
<dbReference type="GO" id="GO:0019521">
    <property type="term" value="P:D-gluconate metabolic process"/>
    <property type="evidence" value="ECO:0007669"/>
    <property type="project" value="UniProtKB-KW"/>
</dbReference>
<protein>
    <recommendedName>
        <fullName evidence="3 10">Gluconokinase</fullName>
        <ecNumber evidence="3 10">2.7.1.12</ecNumber>
    </recommendedName>
</protein>
<gene>
    <name evidence="11" type="ORF">GGR05_002456</name>
</gene>
<evidence type="ECO:0000256" key="2">
    <source>
        <dbReference type="ARBA" id="ARBA00008420"/>
    </source>
</evidence>
<evidence type="ECO:0000313" key="11">
    <source>
        <dbReference type="EMBL" id="MBB3936306.1"/>
    </source>
</evidence>
<evidence type="ECO:0000256" key="9">
    <source>
        <dbReference type="ARBA" id="ARBA00048090"/>
    </source>
</evidence>
<keyword evidence="7 10" id="KW-0067">ATP-binding</keyword>
<dbReference type="NCBIfam" id="TIGR01313">
    <property type="entry name" value="therm_gnt_kin"/>
    <property type="match status" value="1"/>
</dbReference>
<comment type="caution">
    <text evidence="11">The sequence shown here is derived from an EMBL/GenBank/DDBJ whole genome shotgun (WGS) entry which is preliminary data.</text>
</comment>
<dbReference type="AlphaFoldDB" id="A0A7W6BQN4"/>
<name>A0A7W6BQN4_9HYPH</name>
<keyword evidence="8" id="KW-0311">Gluconate utilization</keyword>
<dbReference type="Proteomes" id="UP000531216">
    <property type="component" value="Unassembled WGS sequence"/>
</dbReference>
<dbReference type="InterPro" id="IPR027417">
    <property type="entry name" value="P-loop_NTPase"/>
</dbReference>
<evidence type="ECO:0000313" key="12">
    <source>
        <dbReference type="Proteomes" id="UP000531216"/>
    </source>
</evidence>
<comment type="pathway">
    <text evidence="1">Carbohydrate acid metabolism.</text>
</comment>
<comment type="similarity">
    <text evidence="2 10">Belongs to the gluconokinase GntK/GntV family.</text>
</comment>
<evidence type="ECO:0000256" key="5">
    <source>
        <dbReference type="ARBA" id="ARBA00022741"/>
    </source>
</evidence>
<dbReference type="RefSeq" id="WP_342029290.1">
    <property type="nucleotide sequence ID" value="NZ_FOOA01000016.1"/>
</dbReference>
<comment type="catalytic activity">
    <reaction evidence="9 10">
        <text>D-gluconate + ATP = 6-phospho-D-gluconate + ADP + H(+)</text>
        <dbReference type="Rhea" id="RHEA:19433"/>
        <dbReference type="ChEBI" id="CHEBI:15378"/>
        <dbReference type="ChEBI" id="CHEBI:18391"/>
        <dbReference type="ChEBI" id="CHEBI:30616"/>
        <dbReference type="ChEBI" id="CHEBI:58759"/>
        <dbReference type="ChEBI" id="CHEBI:456216"/>
        <dbReference type="EC" id="2.7.1.12"/>
    </reaction>
</comment>
<accession>A0A7W6BQN4</accession>
<dbReference type="PANTHER" id="PTHR43442">
    <property type="entry name" value="GLUCONOKINASE-RELATED"/>
    <property type="match status" value="1"/>
</dbReference>
<keyword evidence="4 10" id="KW-0808">Transferase</keyword>
<dbReference type="CDD" id="cd02021">
    <property type="entry name" value="GntK"/>
    <property type="match status" value="1"/>
</dbReference>
<evidence type="ECO:0000256" key="10">
    <source>
        <dbReference type="RuleBase" id="RU363066"/>
    </source>
</evidence>
<organism evidence="11 12">
    <name type="scientific">Aureimonas phyllosphaerae</name>
    <dbReference type="NCBI Taxonomy" id="1166078"/>
    <lineage>
        <taxon>Bacteria</taxon>
        <taxon>Pseudomonadati</taxon>
        <taxon>Pseudomonadota</taxon>
        <taxon>Alphaproteobacteria</taxon>
        <taxon>Hyphomicrobiales</taxon>
        <taxon>Aurantimonadaceae</taxon>
        <taxon>Aureimonas</taxon>
    </lineage>
</organism>
<sequence length="182" mass="19688">MSVAPASDRPVCLVVMGPSGTGKTTTAKGLATRLGWRFAEADEFHPKANIEKMSAGIPLNDEDRAPWLVAIRDWVSSEAAAGRSTVITCSALKRRYRDVLRGAAARVRFVELTGDEALIRERMEKRKGHYMPPSLLASQYADFEPLQPDEDGVRVSVEAAPEGVVDDALRQLSLAPVVSIGG</sequence>
<proteinExistence type="inferred from homology"/>
<dbReference type="PANTHER" id="PTHR43442:SF3">
    <property type="entry name" value="GLUCONOKINASE-RELATED"/>
    <property type="match status" value="1"/>
</dbReference>
<keyword evidence="5 10" id="KW-0547">Nucleotide-binding</keyword>
<dbReference type="Gene3D" id="3.40.50.300">
    <property type="entry name" value="P-loop containing nucleotide triphosphate hydrolases"/>
    <property type="match status" value="1"/>
</dbReference>
<dbReference type="FunFam" id="3.40.50.300:FF:000522">
    <property type="entry name" value="Gluconokinase"/>
    <property type="match status" value="1"/>
</dbReference>
<evidence type="ECO:0000256" key="7">
    <source>
        <dbReference type="ARBA" id="ARBA00022840"/>
    </source>
</evidence>
<dbReference type="EC" id="2.7.1.12" evidence="3 10"/>
<evidence type="ECO:0000256" key="3">
    <source>
        <dbReference type="ARBA" id="ARBA00012054"/>
    </source>
</evidence>
<dbReference type="SUPFAM" id="SSF52540">
    <property type="entry name" value="P-loop containing nucleoside triphosphate hydrolases"/>
    <property type="match status" value="1"/>
</dbReference>
<keyword evidence="12" id="KW-1185">Reference proteome</keyword>
<evidence type="ECO:0000256" key="8">
    <source>
        <dbReference type="ARBA" id="ARBA00023064"/>
    </source>
</evidence>
<dbReference type="EMBL" id="JACIDO010000004">
    <property type="protein sequence ID" value="MBB3936306.1"/>
    <property type="molecule type" value="Genomic_DNA"/>
</dbReference>
<evidence type="ECO:0000256" key="6">
    <source>
        <dbReference type="ARBA" id="ARBA00022777"/>
    </source>
</evidence>
<evidence type="ECO:0000256" key="1">
    <source>
        <dbReference type="ARBA" id="ARBA00004761"/>
    </source>
</evidence>
<dbReference type="InterPro" id="IPR006001">
    <property type="entry name" value="Therm_gnt_kin"/>
</dbReference>
<dbReference type="GO" id="GO:0046316">
    <property type="term" value="F:gluconokinase activity"/>
    <property type="evidence" value="ECO:0007669"/>
    <property type="project" value="UniProtKB-EC"/>
</dbReference>
<keyword evidence="6 10" id="KW-0418">Kinase</keyword>